<proteinExistence type="predicted"/>
<keyword evidence="3" id="KW-1185">Reference proteome</keyword>
<dbReference type="Pfam" id="PF02082">
    <property type="entry name" value="Rrf2"/>
    <property type="match status" value="1"/>
</dbReference>
<dbReference type="PANTHER" id="PTHR33221:SF5">
    <property type="entry name" value="HTH-TYPE TRANSCRIPTIONAL REGULATOR ISCR"/>
    <property type="match status" value="1"/>
</dbReference>
<dbReference type="NCBIfam" id="TIGR00738">
    <property type="entry name" value="rrf2_super"/>
    <property type="match status" value="1"/>
</dbReference>
<dbReference type="Gene3D" id="1.10.10.10">
    <property type="entry name" value="Winged helix-like DNA-binding domain superfamily/Winged helix DNA-binding domain"/>
    <property type="match status" value="1"/>
</dbReference>
<dbReference type="EMBL" id="NRSH01000190">
    <property type="protein sequence ID" value="MBK1727602.1"/>
    <property type="molecule type" value="Genomic_DNA"/>
</dbReference>
<dbReference type="Proteomes" id="UP000738126">
    <property type="component" value="Unassembled WGS sequence"/>
</dbReference>
<keyword evidence="1" id="KW-0238">DNA-binding</keyword>
<evidence type="ECO:0000313" key="2">
    <source>
        <dbReference type="EMBL" id="MBK1727602.1"/>
    </source>
</evidence>
<evidence type="ECO:0000256" key="1">
    <source>
        <dbReference type="ARBA" id="ARBA00023125"/>
    </source>
</evidence>
<reference evidence="2 3" key="1">
    <citation type="journal article" date="2020" name="Microorganisms">
        <title>Osmotic Adaptation and Compatible Solute Biosynthesis of Phototrophic Bacteria as Revealed from Genome Analyses.</title>
        <authorList>
            <person name="Imhoff J.F."/>
            <person name="Rahn T."/>
            <person name="Kunzel S."/>
            <person name="Keller A."/>
            <person name="Neulinger S.C."/>
        </authorList>
    </citation>
    <scope>NUCLEOTIDE SEQUENCE [LARGE SCALE GENOMIC DNA]</scope>
    <source>
        <strain evidence="2 3">DSM 15116</strain>
    </source>
</reference>
<name>A0ABS1E936_9GAMM</name>
<dbReference type="InterPro" id="IPR036390">
    <property type="entry name" value="WH_DNA-bd_sf"/>
</dbReference>
<accession>A0ABS1E936</accession>
<dbReference type="PANTHER" id="PTHR33221">
    <property type="entry name" value="WINGED HELIX-TURN-HELIX TRANSCRIPTIONAL REGULATOR, RRF2 FAMILY"/>
    <property type="match status" value="1"/>
</dbReference>
<dbReference type="PROSITE" id="PS51197">
    <property type="entry name" value="HTH_RRF2_2"/>
    <property type="match status" value="1"/>
</dbReference>
<organism evidence="2 3">
    <name type="scientific">Halorhodospira neutriphila</name>
    <dbReference type="NCBI Taxonomy" id="168379"/>
    <lineage>
        <taxon>Bacteria</taxon>
        <taxon>Pseudomonadati</taxon>
        <taxon>Pseudomonadota</taxon>
        <taxon>Gammaproteobacteria</taxon>
        <taxon>Chromatiales</taxon>
        <taxon>Ectothiorhodospiraceae</taxon>
        <taxon>Halorhodospira</taxon>
    </lineage>
</organism>
<dbReference type="SUPFAM" id="SSF46785">
    <property type="entry name" value="Winged helix' DNA-binding domain"/>
    <property type="match status" value="1"/>
</dbReference>
<gene>
    <name evidence="2" type="ORF">CKO13_11380</name>
</gene>
<sequence>MTPSNQPQSVVQVTTRGRYAIGAVLHIALHDAVGPVPLAEISVCQNISTSYVDQIFAELRPAGVIEGIPGPGGGYRLARPAAQIRVAEILAAVEQGRAQKGYRSALEAAVWSRLMHDIEALMGRITIADLVERPGAQEWLARQYAAGGGPRRCEVCGVLFERGRAAAASATAPRD</sequence>
<dbReference type="InterPro" id="IPR036388">
    <property type="entry name" value="WH-like_DNA-bd_sf"/>
</dbReference>
<comment type="caution">
    <text evidence="2">The sequence shown here is derived from an EMBL/GenBank/DDBJ whole genome shotgun (WGS) entry which is preliminary data.</text>
</comment>
<dbReference type="RefSeq" id="WP_200261179.1">
    <property type="nucleotide sequence ID" value="NZ_NRSH01000190.1"/>
</dbReference>
<dbReference type="InterPro" id="IPR000944">
    <property type="entry name" value="Tscrpt_reg_Rrf2"/>
</dbReference>
<protein>
    <submittedName>
        <fullName evidence="2">Rrf2 family transcriptional regulator</fullName>
    </submittedName>
</protein>
<evidence type="ECO:0000313" key="3">
    <source>
        <dbReference type="Proteomes" id="UP000738126"/>
    </source>
</evidence>